<feature type="region of interest" description="Disordered" evidence="1">
    <location>
        <begin position="211"/>
        <end position="284"/>
    </location>
</feature>
<name>A0ABU8XTM6_9PROT</name>
<feature type="compositionally biased region" description="Gly residues" evidence="1">
    <location>
        <begin position="625"/>
        <end position="639"/>
    </location>
</feature>
<feature type="compositionally biased region" description="Low complexity" evidence="1">
    <location>
        <begin position="532"/>
        <end position="593"/>
    </location>
</feature>
<dbReference type="InterPro" id="IPR021728">
    <property type="entry name" value="DUF3300"/>
</dbReference>
<evidence type="ECO:0000256" key="1">
    <source>
        <dbReference type="SAM" id="MobiDB-lite"/>
    </source>
</evidence>
<comment type="caution">
    <text evidence="3">The sequence shown here is derived from an EMBL/GenBank/DDBJ whole genome shotgun (WGS) entry which is preliminary data.</text>
</comment>
<dbReference type="EMBL" id="JBBLZC010000014">
    <property type="protein sequence ID" value="MEK0084414.1"/>
    <property type="molecule type" value="Genomic_DNA"/>
</dbReference>
<gene>
    <name evidence="3" type="ORF">U1T56_14750</name>
</gene>
<reference evidence="3 4" key="1">
    <citation type="submission" date="2024-01" db="EMBL/GenBank/DDBJ databases">
        <title>Multi-omics insights into the function and evolution of sodium benzoate biodegradation pathways in Benzoatithermus flavus gen. nov., sp. nov. from hot spring.</title>
        <authorList>
            <person name="Hu C.-J."/>
            <person name="Li W.-J."/>
        </authorList>
    </citation>
    <scope>NUCLEOTIDE SEQUENCE [LARGE SCALE GENOMIC DNA]</scope>
    <source>
        <strain evidence="3 4">SYSU G07066</strain>
    </source>
</reference>
<keyword evidence="2" id="KW-0732">Signal</keyword>
<dbReference type="Pfam" id="PF11737">
    <property type="entry name" value="DUF3300"/>
    <property type="match status" value="1"/>
</dbReference>
<evidence type="ECO:0000313" key="3">
    <source>
        <dbReference type="EMBL" id="MEK0084414.1"/>
    </source>
</evidence>
<keyword evidence="4" id="KW-1185">Reference proteome</keyword>
<organism evidence="3 4">
    <name type="scientific">Benzoatithermus flavus</name>
    <dbReference type="NCBI Taxonomy" id="3108223"/>
    <lineage>
        <taxon>Bacteria</taxon>
        <taxon>Pseudomonadati</taxon>
        <taxon>Pseudomonadota</taxon>
        <taxon>Alphaproteobacteria</taxon>
        <taxon>Geminicoccales</taxon>
        <taxon>Geminicoccaceae</taxon>
        <taxon>Benzoatithermus</taxon>
    </lineage>
</organism>
<dbReference type="RefSeq" id="WP_418160262.1">
    <property type="nucleotide sequence ID" value="NZ_JBBLZC010000014.1"/>
</dbReference>
<feature type="region of interest" description="Disordered" evidence="1">
    <location>
        <begin position="424"/>
        <end position="639"/>
    </location>
</feature>
<evidence type="ECO:0000256" key="2">
    <source>
        <dbReference type="SAM" id="SignalP"/>
    </source>
</evidence>
<feature type="compositionally biased region" description="Low complexity" evidence="1">
    <location>
        <begin position="425"/>
        <end position="445"/>
    </location>
</feature>
<feature type="signal peptide" evidence="2">
    <location>
        <begin position="1"/>
        <end position="31"/>
    </location>
</feature>
<evidence type="ECO:0000313" key="4">
    <source>
        <dbReference type="Proteomes" id="UP001375743"/>
    </source>
</evidence>
<feature type="compositionally biased region" description="Low complexity" evidence="1">
    <location>
        <begin position="476"/>
        <end position="526"/>
    </location>
</feature>
<accession>A0ABU8XTM6</accession>
<proteinExistence type="predicted"/>
<dbReference type="Proteomes" id="UP001375743">
    <property type="component" value="Unassembled WGS sequence"/>
</dbReference>
<feature type="compositionally biased region" description="Low complexity" evidence="1">
    <location>
        <begin position="229"/>
        <end position="266"/>
    </location>
</feature>
<dbReference type="PANTHER" id="PTHR40269:SF1">
    <property type="entry name" value="OUTER MEMBRANE PROTEIN"/>
    <property type="match status" value="1"/>
</dbReference>
<sequence length="639" mass="64608">MARIGMRTTLLAPALLLVGLSLGAMLPTVLAQPTPAATTPATSNEAAPSETAAQVDVGDITRLVAPVALYPDPLLALILQASVQPVQVVQAERFLVKHAQNPTLAPDPAWDPSILGLLNYPPLIGTMNEYLDWTETMGNAVVDRLPAVQDAVQRIRWSAYQAGILGSSELQQVVIQKEIIRIMPANADKIVVPTYDPEALLTAIATTAGTPVATEAPGSGKAIGEAGQAETASAPAEPSAAAGQPGTTAAAPPAAAATPTPAEAAPAPSPATPAPVADHTVSEPTYAAPPATAAYAAPAPAPAYVAPAPAYAGTPVVSYAEPQSTFWSSAATFTGGAVVGGLLGYAIGDDWFDDDNIDVDWDDLDIDEGDLDELRGRRGGINIEDSTIVTGGRGNRSQVQAELRARREGTRVAARPSTRVEVPMAGASTRQATRTGARATQASARPQQVTAVRENGARAVPGTRQVALPNSGRAGGTNVAATGAAARTPGTRPAAARQQAIGTRSGTARAAATPAGLATDIGQGRTARAEAQRGAASRAQAQSRANALPQRQATSRPTQPRAATAPTRPAPRTAAPVRPGAAAPAAQTSRSVAPSRPNSGGLASGFAGGDKVRLQADRGRASRGGALGGGGRAGGGRRG</sequence>
<protein>
    <submittedName>
        <fullName evidence="3">DUF3300 domain-containing protein</fullName>
    </submittedName>
</protein>
<feature type="chain" id="PRO_5047377970" evidence="2">
    <location>
        <begin position="32"/>
        <end position="639"/>
    </location>
</feature>
<dbReference type="PANTHER" id="PTHR40269">
    <property type="entry name" value="OUTER MEMBRANE PROTEIN-RELATED"/>
    <property type="match status" value="1"/>
</dbReference>
<feature type="compositionally biased region" description="Basic and acidic residues" evidence="1">
    <location>
        <begin position="610"/>
        <end position="620"/>
    </location>
</feature>